<reference evidence="2 3" key="1">
    <citation type="journal article" date="2023" name="Sci. Data">
        <title>Genome assembly of the Korean intertidal mud-creeper Batillaria attramentaria.</title>
        <authorList>
            <person name="Patra A.K."/>
            <person name="Ho P.T."/>
            <person name="Jun S."/>
            <person name="Lee S.J."/>
            <person name="Kim Y."/>
            <person name="Won Y.J."/>
        </authorList>
    </citation>
    <scope>NUCLEOTIDE SEQUENCE [LARGE SCALE GENOMIC DNA]</scope>
    <source>
        <strain evidence="2">Wonlab-2016</strain>
    </source>
</reference>
<evidence type="ECO:0000256" key="1">
    <source>
        <dbReference type="SAM" id="MobiDB-lite"/>
    </source>
</evidence>
<comment type="caution">
    <text evidence="2">The sequence shown here is derived from an EMBL/GenBank/DDBJ whole genome shotgun (WGS) entry which is preliminary data.</text>
</comment>
<proteinExistence type="predicted"/>
<gene>
    <name evidence="2" type="ORF">BaRGS_00025507</name>
</gene>
<dbReference type="Proteomes" id="UP001519460">
    <property type="component" value="Unassembled WGS sequence"/>
</dbReference>
<dbReference type="AlphaFoldDB" id="A0ABD0K819"/>
<feature type="region of interest" description="Disordered" evidence="1">
    <location>
        <begin position="79"/>
        <end position="98"/>
    </location>
</feature>
<evidence type="ECO:0000313" key="3">
    <source>
        <dbReference type="Proteomes" id="UP001519460"/>
    </source>
</evidence>
<accession>A0ABD0K819</accession>
<sequence>MVQNLRVAHSVTSGSGTRSWDIKLERDETGGQKLGLKEFLQETFLFLPSKSPYVNQSPVRRVVSGCILLARSGQEEDAGEVTEAMAQSPAGLRPGKLY</sequence>
<dbReference type="EMBL" id="JACVVK020000230">
    <property type="protein sequence ID" value="KAK7483214.1"/>
    <property type="molecule type" value="Genomic_DNA"/>
</dbReference>
<keyword evidence="3" id="KW-1185">Reference proteome</keyword>
<name>A0ABD0K819_9CAEN</name>
<evidence type="ECO:0000313" key="2">
    <source>
        <dbReference type="EMBL" id="KAK7483214.1"/>
    </source>
</evidence>
<protein>
    <submittedName>
        <fullName evidence="2">Uncharacterized protein</fullName>
    </submittedName>
</protein>
<organism evidence="2 3">
    <name type="scientific">Batillaria attramentaria</name>
    <dbReference type="NCBI Taxonomy" id="370345"/>
    <lineage>
        <taxon>Eukaryota</taxon>
        <taxon>Metazoa</taxon>
        <taxon>Spiralia</taxon>
        <taxon>Lophotrochozoa</taxon>
        <taxon>Mollusca</taxon>
        <taxon>Gastropoda</taxon>
        <taxon>Caenogastropoda</taxon>
        <taxon>Sorbeoconcha</taxon>
        <taxon>Cerithioidea</taxon>
        <taxon>Batillariidae</taxon>
        <taxon>Batillaria</taxon>
    </lineage>
</organism>